<name>A0A3L6L4V7_9TRYP</name>
<keyword evidence="2" id="KW-0472">Membrane</keyword>
<reference evidence="3" key="1">
    <citation type="submission" date="2018-09" db="EMBL/GenBank/DDBJ databases">
        <title>whole genome sequence of T. equiperdum IVM-t1 strain.</title>
        <authorList>
            <person name="Suganuma K."/>
        </authorList>
    </citation>
    <scope>NUCLEOTIDE SEQUENCE [LARGE SCALE GENOMIC DNA]</scope>
    <source>
        <strain evidence="3">IVM-t1</strain>
    </source>
</reference>
<feature type="transmembrane region" description="Helical" evidence="2">
    <location>
        <begin position="6"/>
        <end position="27"/>
    </location>
</feature>
<feature type="region of interest" description="Disordered" evidence="1">
    <location>
        <begin position="38"/>
        <end position="88"/>
    </location>
</feature>
<proteinExistence type="predicted"/>
<gene>
    <name evidence="3" type="ORF">DPX39_090031700</name>
</gene>
<keyword evidence="2" id="KW-1133">Transmembrane helix</keyword>
<sequence length="125" mass="13591">MPESLRFYRITFISFGSALFCVIILNCRVASCIQEKMGGESSAPQPTNDSSGNDFSNNGNNSDNNNSNSSIKNDNYNKPVPGAEGQNDGLHFPQRLVCRLPERKFPLPVLTLKGGHGVASNTTKK</sequence>
<accession>A0A3L6L4V7</accession>
<dbReference type="AlphaFoldDB" id="A0A3L6L4V7"/>
<evidence type="ECO:0000256" key="2">
    <source>
        <dbReference type="SAM" id="Phobius"/>
    </source>
</evidence>
<dbReference type="EMBL" id="QSBY01000009">
    <property type="protein sequence ID" value="RHW70267.1"/>
    <property type="molecule type" value="Genomic_DNA"/>
</dbReference>
<organism evidence="3">
    <name type="scientific">Trypanosoma brucei equiperdum</name>
    <dbReference type="NCBI Taxonomy" id="630700"/>
    <lineage>
        <taxon>Eukaryota</taxon>
        <taxon>Discoba</taxon>
        <taxon>Euglenozoa</taxon>
        <taxon>Kinetoplastea</taxon>
        <taxon>Metakinetoplastina</taxon>
        <taxon>Trypanosomatida</taxon>
        <taxon>Trypanosomatidae</taxon>
        <taxon>Trypanosoma</taxon>
    </lineage>
</organism>
<keyword evidence="2" id="KW-0812">Transmembrane</keyword>
<evidence type="ECO:0000313" key="3">
    <source>
        <dbReference type="EMBL" id="RHW70267.1"/>
    </source>
</evidence>
<dbReference type="Proteomes" id="UP000266743">
    <property type="component" value="Chromosome 9"/>
</dbReference>
<protein>
    <submittedName>
        <fullName evidence="3">Uncharacterized protein</fullName>
    </submittedName>
</protein>
<feature type="compositionally biased region" description="Low complexity" evidence="1">
    <location>
        <begin position="48"/>
        <end position="77"/>
    </location>
</feature>
<evidence type="ECO:0000256" key="1">
    <source>
        <dbReference type="SAM" id="MobiDB-lite"/>
    </source>
</evidence>
<comment type="caution">
    <text evidence="3">The sequence shown here is derived from an EMBL/GenBank/DDBJ whole genome shotgun (WGS) entry which is preliminary data.</text>
</comment>